<dbReference type="EMBL" id="CAEZXA010000105">
    <property type="protein sequence ID" value="CAB4680244.1"/>
    <property type="molecule type" value="Genomic_DNA"/>
</dbReference>
<evidence type="ECO:0000313" key="6">
    <source>
        <dbReference type="EMBL" id="CAB4680244.1"/>
    </source>
</evidence>
<evidence type="ECO:0000256" key="3">
    <source>
        <dbReference type="ARBA" id="ARBA00013252"/>
    </source>
</evidence>
<name>A0A6J6AG30_9ZZZZ</name>
<dbReference type="Gene3D" id="3.30.1360.20">
    <property type="entry name" value="Transcriptional coactivator/pterin dehydratase"/>
    <property type="match status" value="1"/>
</dbReference>
<dbReference type="EMBL" id="CAFBQH010000136">
    <property type="protein sequence ID" value="CAB5056849.1"/>
    <property type="molecule type" value="Genomic_DNA"/>
</dbReference>
<sequence>MSDVNVPIGWRHEDNALRREFTFENFAEAFAFMTTVAEMAEAADHHPDWSNSYNTVTIALTSHDKGCVTQRDSSLAEQINTLV</sequence>
<dbReference type="PANTHER" id="PTHR12599">
    <property type="entry name" value="PTERIN-4-ALPHA-CARBINOLAMINE DEHYDRATASE"/>
    <property type="match status" value="1"/>
</dbReference>
<dbReference type="EC" id="4.2.1.96" evidence="3"/>
<dbReference type="InterPro" id="IPR001533">
    <property type="entry name" value="Pterin_deHydtase"/>
</dbReference>
<evidence type="ECO:0000256" key="1">
    <source>
        <dbReference type="ARBA" id="ARBA00001554"/>
    </source>
</evidence>
<reference evidence="5" key="1">
    <citation type="submission" date="2020-05" db="EMBL/GenBank/DDBJ databases">
        <authorList>
            <person name="Chiriac C."/>
            <person name="Salcher M."/>
            <person name="Ghai R."/>
            <person name="Kavagutti S V."/>
        </authorList>
    </citation>
    <scope>NUCLEOTIDE SEQUENCE</scope>
</reference>
<dbReference type="SUPFAM" id="SSF55248">
    <property type="entry name" value="PCD-like"/>
    <property type="match status" value="1"/>
</dbReference>
<dbReference type="EMBL" id="CAETWZ010000038">
    <property type="protein sequence ID" value="CAB4367769.1"/>
    <property type="molecule type" value="Genomic_DNA"/>
</dbReference>
<evidence type="ECO:0000313" key="7">
    <source>
        <dbReference type="EMBL" id="CAB4766103.1"/>
    </source>
</evidence>
<keyword evidence="4" id="KW-0456">Lyase</keyword>
<dbReference type="InterPro" id="IPR036428">
    <property type="entry name" value="PCD_sf"/>
</dbReference>
<dbReference type="Pfam" id="PF01329">
    <property type="entry name" value="Pterin_4a"/>
    <property type="match status" value="1"/>
</dbReference>
<dbReference type="NCBIfam" id="NF002017">
    <property type="entry name" value="PRK00823.1-2"/>
    <property type="match status" value="1"/>
</dbReference>
<dbReference type="AlphaFoldDB" id="A0A6J6AG30"/>
<evidence type="ECO:0000256" key="2">
    <source>
        <dbReference type="ARBA" id="ARBA00006472"/>
    </source>
</evidence>
<proteinExistence type="inferred from homology"/>
<evidence type="ECO:0000256" key="4">
    <source>
        <dbReference type="ARBA" id="ARBA00023239"/>
    </source>
</evidence>
<evidence type="ECO:0000313" key="5">
    <source>
        <dbReference type="EMBL" id="CAB4367769.1"/>
    </source>
</evidence>
<comment type="catalytic activity">
    <reaction evidence="1">
        <text>(4aS,6R)-4a-hydroxy-L-erythro-5,6,7,8-tetrahydrobiopterin = (6R)-L-erythro-6,7-dihydrobiopterin + H2O</text>
        <dbReference type="Rhea" id="RHEA:11920"/>
        <dbReference type="ChEBI" id="CHEBI:15377"/>
        <dbReference type="ChEBI" id="CHEBI:15642"/>
        <dbReference type="ChEBI" id="CHEBI:43120"/>
        <dbReference type="EC" id="4.2.1.96"/>
    </reaction>
</comment>
<evidence type="ECO:0000313" key="8">
    <source>
        <dbReference type="EMBL" id="CAB5056849.1"/>
    </source>
</evidence>
<protein>
    <recommendedName>
        <fullName evidence="3">4a-hydroxytetrahydrobiopterin dehydratase</fullName>
        <ecNumber evidence="3">4.2.1.96</ecNumber>
    </recommendedName>
</protein>
<dbReference type="GO" id="GO:0006729">
    <property type="term" value="P:tetrahydrobiopterin biosynthetic process"/>
    <property type="evidence" value="ECO:0007669"/>
    <property type="project" value="InterPro"/>
</dbReference>
<dbReference type="GO" id="GO:0008124">
    <property type="term" value="F:4-alpha-hydroxytetrahydrobiopterin dehydratase activity"/>
    <property type="evidence" value="ECO:0007669"/>
    <property type="project" value="UniProtKB-EC"/>
</dbReference>
<dbReference type="PANTHER" id="PTHR12599:SF0">
    <property type="entry name" value="PTERIN-4-ALPHA-CARBINOLAMINE DEHYDRATASE"/>
    <property type="match status" value="1"/>
</dbReference>
<comment type="similarity">
    <text evidence="2">Belongs to the pterin-4-alpha-carbinolamine dehydratase family.</text>
</comment>
<gene>
    <name evidence="6" type="ORF">UFOPK2334_01117</name>
    <name evidence="7" type="ORF">UFOPK2870_01033</name>
    <name evidence="5" type="ORF">UFOPK4179_00559</name>
    <name evidence="8" type="ORF">UFOPK4293_01565</name>
</gene>
<organism evidence="5">
    <name type="scientific">freshwater metagenome</name>
    <dbReference type="NCBI Taxonomy" id="449393"/>
    <lineage>
        <taxon>unclassified sequences</taxon>
        <taxon>metagenomes</taxon>
        <taxon>ecological metagenomes</taxon>
    </lineage>
</organism>
<dbReference type="EMBL" id="CAEZZL010000090">
    <property type="protein sequence ID" value="CAB4766103.1"/>
    <property type="molecule type" value="Genomic_DNA"/>
</dbReference>
<accession>A0A6J6AG30</accession>